<evidence type="ECO:0000256" key="1">
    <source>
        <dbReference type="SAM" id="MobiDB-lite"/>
    </source>
</evidence>
<dbReference type="RefSeq" id="WP_127611012.1">
    <property type="nucleotide sequence ID" value="NZ_RXOL01000001.1"/>
</dbReference>
<dbReference type="PROSITE" id="PS51257">
    <property type="entry name" value="PROKAR_LIPOPROTEIN"/>
    <property type="match status" value="1"/>
</dbReference>
<dbReference type="EMBL" id="RXOL01000001">
    <property type="protein sequence ID" value="RVQ68826.1"/>
    <property type="molecule type" value="Genomic_DNA"/>
</dbReference>
<dbReference type="AlphaFoldDB" id="A0A437GZN5"/>
<evidence type="ECO:0000313" key="3">
    <source>
        <dbReference type="Proteomes" id="UP000283003"/>
    </source>
</evidence>
<proteinExistence type="predicted"/>
<comment type="caution">
    <text evidence="2">The sequence shown here is derived from an EMBL/GenBank/DDBJ whole genome shotgun (WGS) entry which is preliminary data.</text>
</comment>
<accession>A0A437GZN5</accession>
<protein>
    <recommendedName>
        <fullName evidence="4">Lipoprotein</fullName>
    </recommendedName>
</protein>
<sequence length="119" mass="14332">MDRRTMTLGIVLALAGLGGCVDHGYNYRLGAVWFSQPYHVWYDGHYGAFHDGYWGTDGFFYFRITDRDRQYRRGHEGHFRRERVTTDSRFRYYEGTSKKPSRETRMPNYPAHRDHDERR</sequence>
<evidence type="ECO:0008006" key="4">
    <source>
        <dbReference type="Google" id="ProtNLM"/>
    </source>
</evidence>
<organism evidence="2 3">
    <name type="scientific">Croceicoccus ponticola</name>
    <dbReference type="NCBI Taxonomy" id="2217664"/>
    <lineage>
        <taxon>Bacteria</taxon>
        <taxon>Pseudomonadati</taxon>
        <taxon>Pseudomonadota</taxon>
        <taxon>Alphaproteobacteria</taxon>
        <taxon>Sphingomonadales</taxon>
        <taxon>Erythrobacteraceae</taxon>
        <taxon>Croceicoccus</taxon>
    </lineage>
</organism>
<gene>
    <name evidence="2" type="ORF">EKN06_00935</name>
</gene>
<dbReference type="OrthoDB" id="7597348at2"/>
<reference evidence="2 3" key="1">
    <citation type="submission" date="2018-12" db="EMBL/GenBank/DDBJ databases">
        <title>Croceicoccus ponticola sp. nov., a lipolytic bacterium isolated from seawater.</title>
        <authorList>
            <person name="Yoon J.-H."/>
        </authorList>
    </citation>
    <scope>NUCLEOTIDE SEQUENCE [LARGE SCALE GENOMIC DNA]</scope>
    <source>
        <strain evidence="2 3">GM-16</strain>
    </source>
</reference>
<feature type="region of interest" description="Disordered" evidence="1">
    <location>
        <begin position="90"/>
        <end position="119"/>
    </location>
</feature>
<keyword evidence="3" id="KW-1185">Reference proteome</keyword>
<name>A0A437GZN5_9SPHN</name>
<evidence type="ECO:0000313" key="2">
    <source>
        <dbReference type="EMBL" id="RVQ68826.1"/>
    </source>
</evidence>
<dbReference type="Proteomes" id="UP000283003">
    <property type="component" value="Unassembled WGS sequence"/>
</dbReference>